<evidence type="ECO:0000313" key="1">
    <source>
        <dbReference type="EMBL" id="AJP73203.1"/>
    </source>
</evidence>
<keyword evidence="2" id="KW-1185">Reference proteome</keyword>
<dbReference type="EMBL" id="CP010836">
    <property type="protein sequence ID" value="AJP73203.1"/>
    <property type="molecule type" value="Genomic_DNA"/>
</dbReference>
<reference evidence="1 2" key="2">
    <citation type="submission" date="2015-02" db="EMBL/GenBank/DDBJ databases">
        <title>The complete genome of Sphingomonas hengshuiensis sp. WHSC-8 isolated from soil of Hengshui Lake.</title>
        <authorList>
            <person name="Wei S."/>
            <person name="Guo J."/>
            <person name="Su C."/>
            <person name="Wu R."/>
            <person name="Zhang Z."/>
            <person name="Liang K."/>
            <person name="Li H."/>
            <person name="Wang T."/>
            <person name="Liu H."/>
            <person name="Zhang C."/>
            <person name="Li Z."/>
            <person name="Wang Q."/>
            <person name="Meng J."/>
        </authorList>
    </citation>
    <scope>NUCLEOTIDE SEQUENCE [LARGE SCALE GENOMIC DNA]</scope>
    <source>
        <strain evidence="1 2">WHSC-8</strain>
    </source>
</reference>
<dbReference type="Proteomes" id="UP000032300">
    <property type="component" value="Chromosome"/>
</dbReference>
<name>A0A7U4JAF9_9SPHN</name>
<accession>A0A7U4JAF9</accession>
<dbReference type="KEGG" id="sphi:TS85_17510"/>
<protein>
    <submittedName>
        <fullName evidence="1">Uncharacterized protein</fullName>
    </submittedName>
</protein>
<sequence>MLSACGANHNSIYRYKPIADGANSILSLDAKQRVVIRQGDKFCSEPPPDVFSVYAQSLAAGGKVSKSADPTALDVSANFSYAGSEQGATIARTQAYNLLALQVYYNCLSGLNDGGGALDGPIDRARLQRLIVSTMAIEQLTGALRPPTVVIAANGTAGAGAAGEAATRLDDAHKASVAAAGVLAGAKKTKADLEGKDPKCSALTAQVSAGTTLAGDDAKKKQACDDADKAIGDATTASAAATAHYNAMVKATDGGAGTVAGASAVAAQIVQASARDEATVREVAGRVEAIVNKNIRDQDEIQFFCIRLLSNESTQAAAEQASGSGIIDRCGEYLLRAVESETNKLFGVRGGAEKAVLDSQANEAEDALRTATDERFSRYWARVVDSQTLAPSPAKVAALIDPVAQRGMPRAIADRLKALRQAADFAAARRAFGLLPPSMQAMLVQ</sequence>
<evidence type="ECO:0000313" key="2">
    <source>
        <dbReference type="Proteomes" id="UP000032300"/>
    </source>
</evidence>
<dbReference type="RefSeq" id="WP_044333916.1">
    <property type="nucleotide sequence ID" value="NZ_CP010836.1"/>
</dbReference>
<gene>
    <name evidence="1" type="ORF">TS85_17510</name>
</gene>
<organism evidence="1 2">
    <name type="scientific">Sphingomonas hengshuiensis</name>
    <dbReference type="NCBI Taxonomy" id="1609977"/>
    <lineage>
        <taxon>Bacteria</taxon>
        <taxon>Pseudomonadati</taxon>
        <taxon>Pseudomonadota</taxon>
        <taxon>Alphaproteobacteria</taxon>
        <taxon>Sphingomonadales</taxon>
        <taxon>Sphingomonadaceae</taxon>
        <taxon>Sphingomonas</taxon>
    </lineage>
</organism>
<proteinExistence type="predicted"/>
<reference evidence="1 2" key="1">
    <citation type="journal article" date="2015" name="Int. J. Syst. Evol. Microbiol.">
        <title>Sphingomonas hengshuiensis sp. nov., isolated from lake wetland.</title>
        <authorList>
            <person name="Wei S."/>
            <person name="Wang T."/>
            <person name="Liu H."/>
            <person name="Zhang C."/>
            <person name="Guo J."/>
            <person name="Wang Q."/>
            <person name="Liang K."/>
            <person name="Zhang Z."/>
        </authorList>
    </citation>
    <scope>NUCLEOTIDE SEQUENCE [LARGE SCALE GENOMIC DNA]</scope>
    <source>
        <strain evidence="1 2">WHSC-8</strain>
    </source>
</reference>
<dbReference type="AlphaFoldDB" id="A0A7U4JAF9"/>
<dbReference type="OrthoDB" id="7367020at2"/>